<evidence type="ECO:0000313" key="2">
    <source>
        <dbReference type="Proteomes" id="UP000245119"/>
    </source>
</evidence>
<gene>
    <name evidence="1" type="ORF">C0Q70_04572</name>
</gene>
<dbReference type="Gene3D" id="3.40.50.1820">
    <property type="entry name" value="alpha/beta hydrolase"/>
    <property type="match status" value="1"/>
</dbReference>
<proteinExistence type="predicted"/>
<reference evidence="1 2" key="1">
    <citation type="submission" date="2018-04" db="EMBL/GenBank/DDBJ databases">
        <title>The genome of golden apple snail Pomacea canaliculata provides insight into stress tolerance and invasive adaptation.</title>
        <authorList>
            <person name="Liu C."/>
            <person name="Liu B."/>
            <person name="Ren Y."/>
            <person name="Zhang Y."/>
            <person name="Wang H."/>
            <person name="Li S."/>
            <person name="Jiang F."/>
            <person name="Yin L."/>
            <person name="Zhang G."/>
            <person name="Qian W."/>
            <person name="Fan W."/>
        </authorList>
    </citation>
    <scope>NUCLEOTIDE SEQUENCE [LARGE SCALE GENOMIC DNA]</scope>
    <source>
        <strain evidence="1">SZHN2017</strain>
        <tissue evidence="1">Muscle</tissue>
    </source>
</reference>
<dbReference type="SUPFAM" id="SSF53474">
    <property type="entry name" value="alpha/beta-Hydrolases"/>
    <property type="match status" value="1"/>
</dbReference>
<dbReference type="OrthoDB" id="2093222at2759"/>
<dbReference type="PANTHER" id="PTHR33428">
    <property type="entry name" value="CHLOROPHYLLASE-2, CHLOROPLASTIC"/>
    <property type="match status" value="1"/>
</dbReference>
<keyword evidence="2" id="KW-1185">Reference proteome</keyword>
<dbReference type="Proteomes" id="UP000245119">
    <property type="component" value="Linkage Group LG3"/>
</dbReference>
<comment type="caution">
    <text evidence="1">The sequence shown here is derived from an EMBL/GenBank/DDBJ whole genome shotgun (WGS) entry which is preliminary data.</text>
</comment>
<dbReference type="AlphaFoldDB" id="A0A2T7PIT2"/>
<evidence type="ECO:0000313" key="1">
    <source>
        <dbReference type="EMBL" id="PVD33319.1"/>
    </source>
</evidence>
<dbReference type="InterPro" id="IPR029058">
    <property type="entry name" value="AB_hydrolase_fold"/>
</dbReference>
<protein>
    <submittedName>
        <fullName evidence="1">Uncharacterized protein</fullName>
    </submittedName>
</protein>
<dbReference type="EMBL" id="PZQS01000003">
    <property type="protein sequence ID" value="PVD33319.1"/>
    <property type="molecule type" value="Genomic_DNA"/>
</dbReference>
<accession>A0A2T7PIT2</accession>
<sequence>MKELQKNLSTLLESHVQGVEPRWDRVSIGSHSAGADTIMWMVQQNSSLSQAVVLMGPFTTNFRKPFNVSLPVLMVQNELSVQIPACIFKEFGYLHVWDLWQSKPKVRMNVKGYGHCAIGDMDLWESCKDLHFCKTNGNSSSLETYHIFSQGITSGFLTRYLGGYGPSLAYVTNSTLMPVQLLDFAADI</sequence>
<name>A0A2T7PIT2_POMCA</name>
<dbReference type="PANTHER" id="PTHR33428:SF14">
    <property type="entry name" value="CARBOXYLESTERASE TYPE B DOMAIN-CONTAINING PROTEIN"/>
    <property type="match status" value="1"/>
</dbReference>
<organism evidence="1 2">
    <name type="scientific">Pomacea canaliculata</name>
    <name type="common">Golden apple snail</name>
    <dbReference type="NCBI Taxonomy" id="400727"/>
    <lineage>
        <taxon>Eukaryota</taxon>
        <taxon>Metazoa</taxon>
        <taxon>Spiralia</taxon>
        <taxon>Lophotrochozoa</taxon>
        <taxon>Mollusca</taxon>
        <taxon>Gastropoda</taxon>
        <taxon>Caenogastropoda</taxon>
        <taxon>Architaenioglossa</taxon>
        <taxon>Ampullarioidea</taxon>
        <taxon>Ampullariidae</taxon>
        <taxon>Pomacea</taxon>
    </lineage>
</organism>
<dbReference type="STRING" id="400727.A0A2T7PIT2"/>